<keyword evidence="5 7" id="KW-0413">Isomerase</keyword>
<dbReference type="PROSITE" id="PS00924">
    <property type="entry name" value="ASP_GLU_RACEMASE_2"/>
    <property type="match status" value="1"/>
</dbReference>
<name>A0A561WKC5_ACTTI</name>
<dbReference type="PANTHER" id="PTHR21198">
    <property type="entry name" value="GLUTAMATE RACEMASE"/>
    <property type="match status" value="1"/>
</dbReference>
<organism evidence="8 9">
    <name type="scientific">Actinoplanes teichomyceticus</name>
    <dbReference type="NCBI Taxonomy" id="1867"/>
    <lineage>
        <taxon>Bacteria</taxon>
        <taxon>Bacillati</taxon>
        <taxon>Actinomycetota</taxon>
        <taxon>Actinomycetes</taxon>
        <taxon>Micromonosporales</taxon>
        <taxon>Micromonosporaceae</taxon>
        <taxon>Actinoplanes</taxon>
    </lineage>
</organism>
<proteinExistence type="inferred from homology"/>
<evidence type="ECO:0000313" key="8">
    <source>
        <dbReference type="EMBL" id="TWG24324.1"/>
    </source>
</evidence>
<dbReference type="InterPro" id="IPR004391">
    <property type="entry name" value="Glu_race"/>
</dbReference>
<dbReference type="AlphaFoldDB" id="A0A561WKC5"/>
<evidence type="ECO:0000256" key="3">
    <source>
        <dbReference type="ARBA" id="ARBA00022960"/>
    </source>
</evidence>
<dbReference type="UniPathway" id="UPA00219"/>
<evidence type="ECO:0000313" key="9">
    <source>
        <dbReference type="Proteomes" id="UP000320239"/>
    </source>
</evidence>
<evidence type="ECO:0000256" key="6">
    <source>
        <dbReference type="ARBA" id="ARBA00023316"/>
    </source>
</evidence>
<dbReference type="NCBIfam" id="TIGR00067">
    <property type="entry name" value="glut_race"/>
    <property type="match status" value="1"/>
</dbReference>
<sequence>MVRRADGAPRGPRTLTIGVFDSGVGGLTVTADLRQALPDARIVYLADTAHAPYGNKPPDQVVELVLAGLDRLVEAGADVLVVACNTAAAAGLAVARSRYPVPVVDVVAPTARAAIDRLAAAGAVGRPIGVLGTAATIAAGVYPRALSAVAGATVVGVAGPELVTLVERGTTTGALAGAVVRRRVAPIVEAGVGALILGCTHFPFLAPAIRAAVGDAVPLVTAGPGTAAATAAAVGREVAYGPRPASRDLLATVDLRCTGDPRRFARTVERLFARAGAGDLSRPMPGDHRLPVTV</sequence>
<evidence type="ECO:0000256" key="2">
    <source>
        <dbReference type="ARBA" id="ARBA00013090"/>
    </source>
</evidence>
<feature type="binding site" evidence="7">
    <location>
        <begin position="21"/>
        <end position="22"/>
    </location>
    <ligand>
        <name>substrate</name>
    </ligand>
</feature>
<protein>
    <recommendedName>
        <fullName evidence="2 7">Glutamate racemase</fullName>
        <ecNumber evidence="2 7">5.1.1.3</ecNumber>
    </recommendedName>
</protein>
<dbReference type="EMBL" id="VIWY01000002">
    <property type="protein sequence ID" value="TWG24324.1"/>
    <property type="molecule type" value="Genomic_DNA"/>
</dbReference>
<dbReference type="InterPro" id="IPR015942">
    <property type="entry name" value="Asp/Glu/hydantoin_racemase"/>
</dbReference>
<dbReference type="Pfam" id="PF01177">
    <property type="entry name" value="Asp_Glu_race"/>
    <property type="match status" value="1"/>
</dbReference>
<evidence type="ECO:0000256" key="7">
    <source>
        <dbReference type="HAMAP-Rule" id="MF_00258"/>
    </source>
</evidence>
<dbReference type="Proteomes" id="UP000320239">
    <property type="component" value="Unassembled WGS sequence"/>
</dbReference>
<dbReference type="GO" id="GO:0009252">
    <property type="term" value="P:peptidoglycan biosynthetic process"/>
    <property type="evidence" value="ECO:0007669"/>
    <property type="project" value="UniProtKB-UniRule"/>
</dbReference>
<dbReference type="GO" id="GO:0008360">
    <property type="term" value="P:regulation of cell shape"/>
    <property type="evidence" value="ECO:0007669"/>
    <property type="project" value="UniProtKB-KW"/>
</dbReference>
<dbReference type="EC" id="5.1.1.3" evidence="2 7"/>
<dbReference type="HAMAP" id="MF_00258">
    <property type="entry name" value="Glu_racemase"/>
    <property type="match status" value="1"/>
</dbReference>
<keyword evidence="6 7" id="KW-0961">Cell wall biogenesis/degradation</keyword>
<keyword evidence="9" id="KW-1185">Reference proteome</keyword>
<keyword evidence="4 7" id="KW-0573">Peptidoglycan synthesis</keyword>
<feature type="binding site" evidence="7">
    <location>
        <begin position="85"/>
        <end position="86"/>
    </location>
    <ligand>
        <name>substrate</name>
    </ligand>
</feature>
<dbReference type="PANTHER" id="PTHR21198:SF2">
    <property type="entry name" value="GLUTAMATE RACEMASE"/>
    <property type="match status" value="1"/>
</dbReference>
<comment type="catalytic activity">
    <reaction evidence="1 7">
        <text>L-glutamate = D-glutamate</text>
        <dbReference type="Rhea" id="RHEA:12813"/>
        <dbReference type="ChEBI" id="CHEBI:29985"/>
        <dbReference type="ChEBI" id="CHEBI:29986"/>
        <dbReference type="EC" id="5.1.1.3"/>
    </reaction>
</comment>
<dbReference type="InterPro" id="IPR001920">
    <property type="entry name" value="Asp/Glu_race"/>
</dbReference>
<comment type="pathway">
    <text evidence="7">Cell wall biogenesis; peptidoglycan biosynthesis.</text>
</comment>
<comment type="caution">
    <text evidence="8">The sequence shown here is derived from an EMBL/GenBank/DDBJ whole genome shotgun (WGS) entry which is preliminary data.</text>
</comment>
<dbReference type="Gene3D" id="3.40.50.1860">
    <property type="match status" value="2"/>
</dbReference>
<comment type="similarity">
    <text evidence="7">Belongs to the aspartate/glutamate racemases family.</text>
</comment>
<gene>
    <name evidence="7" type="primary">murI</name>
    <name evidence="8" type="ORF">FHX34_102877</name>
</gene>
<keyword evidence="3 7" id="KW-0133">Cell shape</keyword>
<feature type="binding site" evidence="7">
    <location>
        <begin position="200"/>
        <end position="201"/>
    </location>
    <ligand>
        <name>substrate</name>
    </ligand>
</feature>
<evidence type="ECO:0000256" key="5">
    <source>
        <dbReference type="ARBA" id="ARBA00023235"/>
    </source>
</evidence>
<evidence type="ECO:0000256" key="1">
    <source>
        <dbReference type="ARBA" id="ARBA00001602"/>
    </source>
</evidence>
<reference evidence="8 9" key="1">
    <citation type="submission" date="2019-06" db="EMBL/GenBank/DDBJ databases">
        <title>Sequencing the genomes of 1000 actinobacteria strains.</title>
        <authorList>
            <person name="Klenk H.-P."/>
        </authorList>
    </citation>
    <scope>NUCLEOTIDE SEQUENCE [LARGE SCALE GENOMIC DNA]</scope>
    <source>
        <strain evidence="8 9">DSM 43866</strain>
    </source>
</reference>
<feature type="binding site" evidence="7">
    <location>
        <begin position="53"/>
        <end position="54"/>
    </location>
    <ligand>
        <name>substrate</name>
    </ligand>
</feature>
<dbReference type="GO" id="GO:0008881">
    <property type="term" value="F:glutamate racemase activity"/>
    <property type="evidence" value="ECO:0007669"/>
    <property type="project" value="UniProtKB-UniRule"/>
</dbReference>
<feature type="active site" description="Proton donor/acceptor" evidence="7">
    <location>
        <position position="84"/>
    </location>
</feature>
<feature type="active site" description="Proton donor/acceptor" evidence="7">
    <location>
        <position position="199"/>
    </location>
</feature>
<evidence type="ECO:0000256" key="4">
    <source>
        <dbReference type="ARBA" id="ARBA00022984"/>
    </source>
</evidence>
<comment type="function">
    <text evidence="7">Provides the (R)-glutamate required for cell wall biosynthesis.</text>
</comment>
<dbReference type="SUPFAM" id="SSF53681">
    <property type="entry name" value="Aspartate/glutamate racemase"/>
    <property type="match status" value="2"/>
</dbReference>
<dbReference type="RefSeq" id="WP_164465902.1">
    <property type="nucleotide sequence ID" value="NZ_BOMX01000076.1"/>
</dbReference>
<dbReference type="GO" id="GO:0071555">
    <property type="term" value="P:cell wall organization"/>
    <property type="evidence" value="ECO:0007669"/>
    <property type="project" value="UniProtKB-KW"/>
</dbReference>
<dbReference type="InterPro" id="IPR033134">
    <property type="entry name" value="Asp/Glu_racemase_AS_2"/>
</dbReference>
<accession>A0A561WKC5</accession>